<organism evidence="2 3">
    <name type="scientific">Robiginitalea marina</name>
    <dbReference type="NCBI Taxonomy" id="2954105"/>
    <lineage>
        <taxon>Bacteria</taxon>
        <taxon>Pseudomonadati</taxon>
        <taxon>Bacteroidota</taxon>
        <taxon>Flavobacteriia</taxon>
        <taxon>Flavobacteriales</taxon>
        <taxon>Flavobacteriaceae</taxon>
        <taxon>Robiginitalea</taxon>
    </lineage>
</organism>
<dbReference type="RefSeq" id="WP_252740526.1">
    <property type="nucleotide sequence ID" value="NZ_JAMXIB010000003.1"/>
</dbReference>
<dbReference type="Pfam" id="PF19578">
    <property type="entry name" value="DUF6090"/>
    <property type="match status" value="1"/>
</dbReference>
<dbReference type="EMBL" id="JAMXIB010000003">
    <property type="protein sequence ID" value="MCO5724144.1"/>
    <property type="molecule type" value="Genomic_DNA"/>
</dbReference>
<gene>
    <name evidence="2" type="ORF">NG653_04710</name>
</gene>
<dbReference type="InterPro" id="IPR045749">
    <property type="entry name" value="DUF6090"/>
</dbReference>
<sequence>MFRFFRTLRQRLVTENKYSKYLLYAFGEIMLVVIGIVIALQIDNWNEERKLRIEEQILLKQLKDEYIANLEQLDGKIAIRNLLIKSSKELLTCFDNPDAANRDSVISRLGNLSLTVTYDPIDNDLVASGKINMIQNEKLKKLLTKWSTDVIQVQEVEVIYLNAHNNVNFPALSKFGLGRAMNKALYDKVNSVEGFSNFLLNRDELFPYDFKNSRLEPDLQAILNNPELEGMVSNSIFINELINSESATLRKQILDILDLLPASEPN</sequence>
<keyword evidence="3" id="KW-1185">Reference proteome</keyword>
<keyword evidence="1" id="KW-1133">Transmembrane helix</keyword>
<keyword evidence="1" id="KW-0472">Membrane</keyword>
<evidence type="ECO:0000313" key="2">
    <source>
        <dbReference type="EMBL" id="MCO5724144.1"/>
    </source>
</evidence>
<accession>A0ABT1AVR7</accession>
<name>A0ABT1AVR7_9FLAO</name>
<feature type="transmembrane region" description="Helical" evidence="1">
    <location>
        <begin position="21"/>
        <end position="42"/>
    </location>
</feature>
<evidence type="ECO:0000256" key="1">
    <source>
        <dbReference type="SAM" id="Phobius"/>
    </source>
</evidence>
<evidence type="ECO:0000313" key="3">
    <source>
        <dbReference type="Proteomes" id="UP001206312"/>
    </source>
</evidence>
<dbReference type="Proteomes" id="UP001206312">
    <property type="component" value="Unassembled WGS sequence"/>
</dbReference>
<comment type="caution">
    <text evidence="2">The sequence shown here is derived from an EMBL/GenBank/DDBJ whole genome shotgun (WGS) entry which is preliminary data.</text>
</comment>
<keyword evidence="1" id="KW-0812">Transmembrane</keyword>
<proteinExistence type="predicted"/>
<protein>
    <submittedName>
        <fullName evidence="2">DUF6090 family protein</fullName>
    </submittedName>
</protein>
<reference evidence="2 3" key="1">
    <citation type="submission" date="2022-06" db="EMBL/GenBank/DDBJ databases">
        <authorList>
            <person name="Xuan X."/>
        </authorList>
    </citation>
    <scope>NUCLEOTIDE SEQUENCE [LARGE SCALE GENOMIC DNA]</scope>
    <source>
        <strain evidence="2 3">2V75</strain>
    </source>
</reference>